<feature type="transmembrane region" description="Helical" evidence="1">
    <location>
        <begin position="21"/>
        <end position="42"/>
    </location>
</feature>
<evidence type="ECO:0000313" key="3">
    <source>
        <dbReference type="Proteomes" id="UP000050949"/>
    </source>
</evidence>
<dbReference type="OrthoDB" id="2298266at2"/>
<sequence>MSTSRQQRLHPTKQKKRRWPKVLIGFLIVVAVLVGLVIAFPFQTNNALRSAMGGRDTPVDTAAKNELIKKLDSTKTGSVAGDELISEAVSRLRNTSMQQVRDAAQSSSAAAKLIQQNTGLSDTQAQALSSFVFSHPQFSGMRTAVADGDWLQAYREYQQLTSSGDMATLRSDIQGQ</sequence>
<dbReference type="EMBL" id="AZFW01000151">
    <property type="protein sequence ID" value="KRM23600.1"/>
    <property type="molecule type" value="Genomic_DNA"/>
</dbReference>
<keyword evidence="1" id="KW-0472">Membrane</keyword>
<organism evidence="2 3">
    <name type="scientific">Schleiferilactobacillus harbinensis DSM 16991</name>
    <dbReference type="NCBI Taxonomy" id="1122147"/>
    <lineage>
        <taxon>Bacteria</taxon>
        <taxon>Bacillati</taxon>
        <taxon>Bacillota</taxon>
        <taxon>Bacilli</taxon>
        <taxon>Lactobacillales</taxon>
        <taxon>Lactobacillaceae</taxon>
        <taxon>Schleiferilactobacillus</taxon>
    </lineage>
</organism>
<accession>A0A0R1X026</accession>
<keyword evidence="1" id="KW-1133">Transmembrane helix</keyword>
<dbReference type="RefSeq" id="WP_027829397.1">
    <property type="nucleotide sequence ID" value="NZ_AUEH01000057.1"/>
</dbReference>
<name>A0A0R1X026_9LACO</name>
<dbReference type="GeneID" id="78508719"/>
<dbReference type="PATRIC" id="fig|1122147.4.peg.1674"/>
<proteinExistence type="predicted"/>
<dbReference type="AlphaFoldDB" id="A0A0R1X026"/>
<gene>
    <name evidence="2" type="ORF">FC91_GL001614</name>
</gene>
<dbReference type="Proteomes" id="UP000050949">
    <property type="component" value="Unassembled WGS sequence"/>
</dbReference>
<evidence type="ECO:0000313" key="2">
    <source>
        <dbReference type="EMBL" id="KRM23600.1"/>
    </source>
</evidence>
<keyword evidence="1" id="KW-0812">Transmembrane</keyword>
<evidence type="ECO:0000256" key="1">
    <source>
        <dbReference type="SAM" id="Phobius"/>
    </source>
</evidence>
<reference evidence="2 3" key="1">
    <citation type="journal article" date="2015" name="Genome Announc.">
        <title>Expanding the biotechnology potential of lactobacilli through comparative genomics of 213 strains and associated genera.</title>
        <authorList>
            <person name="Sun Z."/>
            <person name="Harris H.M."/>
            <person name="McCann A."/>
            <person name="Guo C."/>
            <person name="Argimon S."/>
            <person name="Zhang W."/>
            <person name="Yang X."/>
            <person name="Jeffery I.B."/>
            <person name="Cooney J.C."/>
            <person name="Kagawa T.F."/>
            <person name="Liu W."/>
            <person name="Song Y."/>
            <person name="Salvetti E."/>
            <person name="Wrobel A."/>
            <person name="Rasinkangas P."/>
            <person name="Parkhill J."/>
            <person name="Rea M.C."/>
            <person name="O'Sullivan O."/>
            <person name="Ritari J."/>
            <person name="Douillard F.P."/>
            <person name="Paul Ross R."/>
            <person name="Yang R."/>
            <person name="Briner A.E."/>
            <person name="Felis G.E."/>
            <person name="de Vos W.M."/>
            <person name="Barrangou R."/>
            <person name="Klaenhammer T.R."/>
            <person name="Caufield P.W."/>
            <person name="Cui Y."/>
            <person name="Zhang H."/>
            <person name="O'Toole P.W."/>
        </authorList>
    </citation>
    <scope>NUCLEOTIDE SEQUENCE [LARGE SCALE GENOMIC DNA]</scope>
    <source>
        <strain evidence="2 3">DSM 16991</strain>
    </source>
</reference>
<dbReference type="eggNOG" id="ENOG5030A8A">
    <property type="taxonomic scope" value="Bacteria"/>
</dbReference>
<comment type="caution">
    <text evidence="2">The sequence shown here is derived from an EMBL/GenBank/DDBJ whole genome shotgun (WGS) entry which is preliminary data.</text>
</comment>
<protein>
    <submittedName>
        <fullName evidence="2">Uncharacterized protein</fullName>
    </submittedName>
</protein>